<keyword evidence="2" id="KW-1185">Reference proteome</keyword>
<protein>
    <submittedName>
        <fullName evidence="1">Uncharacterized protein</fullName>
    </submittedName>
</protein>
<name>A0A9J6D5A1_RHIMP</name>
<comment type="caution">
    <text evidence="1">The sequence shown here is derived from an EMBL/GenBank/DDBJ whole genome shotgun (WGS) entry which is preliminary data.</text>
</comment>
<evidence type="ECO:0000313" key="1">
    <source>
        <dbReference type="EMBL" id="KAH8009015.1"/>
    </source>
</evidence>
<dbReference type="Pfam" id="PF23556">
    <property type="entry name" value="TPR_Vps41"/>
    <property type="match status" value="1"/>
</dbReference>
<sequence length="300" mass="34168">MHQKSFTPVSRKVRDAAMDDISANLERSKELAVRELSRDDIAIMYDVGTRLCQMERKFGKRFMALSGVGMQYLEQLIQNQQFERAAEMCPTVFGADARFWEELVYRFACLRQLRSLAHVLPQGGLDPTAYEMVLNEFLQLDPEASFFLHGFLQLITVWDPALYSVPTVVNAVRDRLSYEPSSVPLLKGLAHLYSVEGKFDLAIAIYLEIGAADAVFSLVQKHGLYGVVQEKLALLIRLDEEKANELLVKSTDQLPPDTVAERLRQQPQALFRVSKGGYSGFITSMTKKVVFVKRMFRRYK</sequence>
<dbReference type="GO" id="GO:0005770">
    <property type="term" value="C:late endosome"/>
    <property type="evidence" value="ECO:0007669"/>
    <property type="project" value="TreeGrafter"/>
</dbReference>
<dbReference type="GO" id="GO:0030897">
    <property type="term" value="C:HOPS complex"/>
    <property type="evidence" value="ECO:0007669"/>
    <property type="project" value="TreeGrafter"/>
</dbReference>
<evidence type="ECO:0000313" key="2">
    <source>
        <dbReference type="Proteomes" id="UP000821866"/>
    </source>
</evidence>
<dbReference type="InterPro" id="IPR045111">
    <property type="entry name" value="Vps41/Vps8"/>
</dbReference>
<dbReference type="PANTHER" id="PTHR12616:SF1">
    <property type="entry name" value="VACUOLAR PROTEIN SORTING-ASSOCIATED PROTEIN 41 HOMOLOG"/>
    <property type="match status" value="1"/>
</dbReference>
<dbReference type="GO" id="GO:0016236">
    <property type="term" value="P:macroautophagy"/>
    <property type="evidence" value="ECO:0007669"/>
    <property type="project" value="TreeGrafter"/>
</dbReference>
<reference evidence="1" key="1">
    <citation type="journal article" date="2020" name="Cell">
        <title>Large-Scale Comparative Analyses of Tick Genomes Elucidate Their Genetic Diversity and Vector Capacities.</title>
        <authorList>
            <consortium name="Tick Genome and Microbiome Consortium (TIGMIC)"/>
            <person name="Jia N."/>
            <person name="Wang J."/>
            <person name="Shi W."/>
            <person name="Du L."/>
            <person name="Sun Y."/>
            <person name="Zhan W."/>
            <person name="Jiang J.F."/>
            <person name="Wang Q."/>
            <person name="Zhang B."/>
            <person name="Ji P."/>
            <person name="Bell-Sakyi L."/>
            <person name="Cui X.M."/>
            <person name="Yuan T.T."/>
            <person name="Jiang B.G."/>
            <person name="Yang W.F."/>
            <person name="Lam T.T."/>
            <person name="Chang Q.C."/>
            <person name="Ding S.J."/>
            <person name="Wang X.J."/>
            <person name="Zhu J.G."/>
            <person name="Ruan X.D."/>
            <person name="Zhao L."/>
            <person name="Wei J.T."/>
            <person name="Ye R.Z."/>
            <person name="Que T.C."/>
            <person name="Du C.H."/>
            <person name="Zhou Y.H."/>
            <person name="Cheng J.X."/>
            <person name="Dai P.F."/>
            <person name="Guo W.B."/>
            <person name="Han X.H."/>
            <person name="Huang E.J."/>
            <person name="Li L.F."/>
            <person name="Wei W."/>
            <person name="Gao Y.C."/>
            <person name="Liu J.Z."/>
            <person name="Shao H.Z."/>
            <person name="Wang X."/>
            <person name="Wang C.C."/>
            <person name="Yang T.C."/>
            <person name="Huo Q.B."/>
            <person name="Li W."/>
            <person name="Chen H.Y."/>
            <person name="Chen S.E."/>
            <person name="Zhou L.G."/>
            <person name="Ni X.B."/>
            <person name="Tian J.H."/>
            <person name="Sheng Y."/>
            <person name="Liu T."/>
            <person name="Pan Y.S."/>
            <person name="Xia L.Y."/>
            <person name="Li J."/>
            <person name="Zhao F."/>
            <person name="Cao W.C."/>
        </authorList>
    </citation>
    <scope>NUCLEOTIDE SEQUENCE</scope>
    <source>
        <strain evidence="1">Rmic-2018</strain>
    </source>
</reference>
<dbReference type="EMBL" id="JABSTU010000011">
    <property type="protein sequence ID" value="KAH8009015.1"/>
    <property type="molecule type" value="Genomic_DNA"/>
</dbReference>
<dbReference type="VEuPathDB" id="VectorBase:LOC119178805"/>
<dbReference type="GO" id="GO:0009267">
    <property type="term" value="P:cellular response to starvation"/>
    <property type="evidence" value="ECO:0007669"/>
    <property type="project" value="TreeGrafter"/>
</dbReference>
<proteinExistence type="predicted"/>
<reference evidence="1" key="2">
    <citation type="submission" date="2021-09" db="EMBL/GenBank/DDBJ databases">
        <authorList>
            <person name="Jia N."/>
            <person name="Wang J."/>
            <person name="Shi W."/>
            <person name="Du L."/>
            <person name="Sun Y."/>
            <person name="Zhan W."/>
            <person name="Jiang J."/>
            <person name="Wang Q."/>
            <person name="Zhang B."/>
            <person name="Ji P."/>
            <person name="Sakyi L.B."/>
            <person name="Cui X."/>
            <person name="Yuan T."/>
            <person name="Jiang B."/>
            <person name="Yang W."/>
            <person name="Lam T.T.-Y."/>
            <person name="Chang Q."/>
            <person name="Ding S."/>
            <person name="Wang X."/>
            <person name="Zhu J."/>
            <person name="Ruan X."/>
            <person name="Zhao L."/>
            <person name="Wei J."/>
            <person name="Que T."/>
            <person name="Du C."/>
            <person name="Cheng J."/>
            <person name="Dai P."/>
            <person name="Han X."/>
            <person name="Huang E."/>
            <person name="Gao Y."/>
            <person name="Liu J."/>
            <person name="Shao H."/>
            <person name="Ye R."/>
            <person name="Li L."/>
            <person name="Wei W."/>
            <person name="Wang X."/>
            <person name="Wang C."/>
            <person name="Huo Q."/>
            <person name="Li W."/>
            <person name="Guo W."/>
            <person name="Chen H."/>
            <person name="Chen S."/>
            <person name="Zhou L."/>
            <person name="Zhou L."/>
            <person name="Ni X."/>
            <person name="Tian J."/>
            <person name="Zhou Y."/>
            <person name="Sheng Y."/>
            <person name="Liu T."/>
            <person name="Pan Y."/>
            <person name="Xia L."/>
            <person name="Li J."/>
            <person name="Zhao F."/>
            <person name="Cao W."/>
        </authorList>
    </citation>
    <scope>NUCLEOTIDE SEQUENCE</scope>
    <source>
        <strain evidence="1">Rmic-2018</strain>
        <tissue evidence="1">Larvae</tissue>
    </source>
</reference>
<accession>A0A9J6D5A1</accession>
<organism evidence="1 2">
    <name type="scientific">Rhipicephalus microplus</name>
    <name type="common">Cattle tick</name>
    <name type="synonym">Boophilus microplus</name>
    <dbReference type="NCBI Taxonomy" id="6941"/>
    <lineage>
        <taxon>Eukaryota</taxon>
        <taxon>Metazoa</taxon>
        <taxon>Ecdysozoa</taxon>
        <taxon>Arthropoda</taxon>
        <taxon>Chelicerata</taxon>
        <taxon>Arachnida</taxon>
        <taxon>Acari</taxon>
        <taxon>Parasitiformes</taxon>
        <taxon>Ixodida</taxon>
        <taxon>Ixodoidea</taxon>
        <taxon>Ixodidae</taxon>
        <taxon>Rhipicephalinae</taxon>
        <taxon>Rhipicephalus</taxon>
        <taxon>Boophilus</taxon>
    </lineage>
</organism>
<dbReference type="PANTHER" id="PTHR12616">
    <property type="entry name" value="VACUOLAR PROTEIN SORTING VPS41"/>
    <property type="match status" value="1"/>
</dbReference>
<dbReference type="Proteomes" id="UP000821866">
    <property type="component" value="Chromosome 9"/>
</dbReference>
<dbReference type="AlphaFoldDB" id="A0A9J6D5A1"/>
<dbReference type="GO" id="GO:0034058">
    <property type="term" value="P:endosomal vesicle fusion"/>
    <property type="evidence" value="ECO:0007669"/>
    <property type="project" value="TreeGrafter"/>
</dbReference>
<dbReference type="GO" id="GO:0006623">
    <property type="term" value="P:protein targeting to vacuole"/>
    <property type="evidence" value="ECO:0007669"/>
    <property type="project" value="InterPro"/>
</dbReference>
<gene>
    <name evidence="1" type="ORF">HPB51_008945</name>
</gene>